<dbReference type="EMBL" id="JAKOGI010002122">
    <property type="protein sequence ID" value="KAJ8422875.1"/>
    <property type="molecule type" value="Genomic_DNA"/>
</dbReference>
<sequence>MTETSTQQVSEQVKQAMEAVNSARPLPHFDYVLTAGYEPSHRQVHIPSPHSTEREQEASQSNRGHHDWHAATTVRPSGRSIQGQTTKFTTAFTPYADRLARITRADFQASRGGLGLANGHTATECRELKKALPELANKENKSHTAQRRDEECSPKVVATIAWKAQLRGAQQVLTTEQGPRIMVPTMVFSEKEAPHFASPHNDLLVVEMKIAGTIIRRSLIDMGNSVDIITWDCLKKLTHPRRDIVPLVHPILERSEEQGKRGGLHIGLSTVLATLVFKGPDISIQGVGRLIPCTITLTGRRDKLHLLGISTLVLSSLALVDIVEPCSLARAALSAPVVASALAFESASSSWPCRSFFSASQTPYSSFSFSQHRWFRVTSPFGLRRSAAALTPRANASAMVISSTVTLGGSEVLEAAKAQDLTKS</sequence>
<comment type="caution">
    <text evidence="2">The sequence shown here is derived from an EMBL/GenBank/DDBJ whole genome shotgun (WGS) entry which is preliminary data.</text>
</comment>
<evidence type="ECO:0000313" key="2">
    <source>
        <dbReference type="EMBL" id="KAJ8422875.1"/>
    </source>
</evidence>
<evidence type="ECO:0000313" key="3">
    <source>
        <dbReference type="Proteomes" id="UP001153076"/>
    </source>
</evidence>
<dbReference type="PANTHER" id="PTHR33240:SF8">
    <property type="entry name" value="OS03G0439900 PROTEIN"/>
    <property type="match status" value="1"/>
</dbReference>
<dbReference type="Proteomes" id="UP001153076">
    <property type="component" value="Unassembled WGS sequence"/>
</dbReference>
<evidence type="ECO:0000256" key="1">
    <source>
        <dbReference type="SAM" id="MobiDB-lite"/>
    </source>
</evidence>
<reference evidence="2" key="1">
    <citation type="submission" date="2022-04" db="EMBL/GenBank/DDBJ databases">
        <title>Carnegiea gigantea Genome sequencing and assembly v2.</title>
        <authorList>
            <person name="Copetti D."/>
            <person name="Sanderson M.J."/>
            <person name="Burquez A."/>
            <person name="Wojciechowski M.F."/>
        </authorList>
    </citation>
    <scope>NUCLEOTIDE SEQUENCE</scope>
    <source>
        <strain evidence="2">SGP5-SGP5p</strain>
        <tissue evidence="2">Aerial part</tissue>
    </source>
</reference>
<protein>
    <submittedName>
        <fullName evidence="2">Uncharacterized protein</fullName>
    </submittedName>
</protein>
<dbReference type="PANTHER" id="PTHR33240">
    <property type="entry name" value="OS08G0508500 PROTEIN"/>
    <property type="match status" value="1"/>
</dbReference>
<feature type="region of interest" description="Disordered" evidence="1">
    <location>
        <begin position="41"/>
        <end position="83"/>
    </location>
</feature>
<accession>A0A9Q1GLQ3</accession>
<dbReference type="AlphaFoldDB" id="A0A9Q1GLQ3"/>
<organism evidence="2 3">
    <name type="scientific">Carnegiea gigantea</name>
    <dbReference type="NCBI Taxonomy" id="171969"/>
    <lineage>
        <taxon>Eukaryota</taxon>
        <taxon>Viridiplantae</taxon>
        <taxon>Streptophyta</taxon>
        <taxon>Embryophyta</taxon>
        <taxon>Tracheophyta</taxon>
        <taxon>Spermatophyta</taxon>
        <taxon>Magnoliopsida</taxon>
        <taxon>eudicotyledons</taxon>
        <taxon>Gunneridae</taxon>
        <taxon>Pentapetalae</taxon>
        <taxon>Caryophyllales</taxon>
        <taxon>Cactineae</taxon>
        <taxon>Cactaceae</taxon>
        <taxon>Cactoideae</taxon>
        <taxon>Echinocereeae</taxon>
        <taxon>Carnegiea</taxon>
    </lineage>
</organism>
<proteinExistence type="predicted"/>
<keyword evidence="3" id="KW-1185">Reference proteome</keyword>
<name>A0A9Q1GLQ3_9CARY</name>
<gene>
    <name evidence="2" type="ORF">Cgig2_013748</name>
</gene>